<sequence>MFFVILKFGSFFDFIAAFPFELVAQKIFGIDLSSHPYLFLFFGTTRIVKIVRVPASLHRLNLAFKPASGVLD</sequence>
<dbReference type="AlphaFoldDB" id="M6C226"/>
<dbReference type="Proteomes" id="UP000011873">
    <property type="component" value="Unassembled WGS sequence"/>
</dbReference>
<name>M6C226_LEPBO</name>
<proteinExistence type="predicted"/>
<protein>
    <submittedName>
        <fullName evidence="1">Uncharacterized protein</fullName>
    </submittedName>
</protein>
<reference evidence="1 2" key="1">
    <citation type="submission" date="2013-01" db="EMBL/GenBank/DDBJ databases">
        <authorList>
            <person name="Harkins D.M."/>
            <person name="Durkin A.S."/>
            <person name="Brinkac L.M."/>
            <person name="Haft D.H."/>
            <person name="Selengut J.D."/>
            <person name="Sanka R."/>
            <person name="DePew J."/>
            <person name="Purushe J."/>
            <person name="Galloway R.L."/>
            <person name="Vinetz J.M."/>
            <person name="Sutton G.G."/>
            <person name="Nierman W.C."/>
            <person name="Fouts D.E."/>
        </authorList>
    </citation>
    <scope>NUCLEOTIDE SEQUENCE [LARGE SCALE GENOMIC DNA]</scope>
    <source>
        <strain evidence="1 2">Sponselee CDC</strain>
    </source>
</reference>
<evidence type="ECO:0000313" key="2">
    <source>
        <dbReference type="Proteomes" id="UP000011873"/>
    </source>
</evidence>
<organism evidence="1 2">
    <name type="scientific">Leptospira borgpetersenii serovar Hardjo-bovis str. Sponselee</name>
    <dbReference type="NCBI Taxonomy" id="1303729"/>
    <lineage>
        <taxon>Bacteria</taxon>
        <taxon>Pseudomonadati</taxon>
        <taxon>Spirochaetota</taxon>
        <taxon>Spirochaetia</taxon>
        <taxon>Leptospirales</taxon>
        <taxon>Leptospiraceae</taxon>
        <taxon>Leptospira</taxon>
    </lineage>
</organism>
<dbReference type="PATRIC" id="fig|1218567.3.peg.2878"/>
<dbReference type="EMBL" id="ANMU01000115">
    <property type="protein sequence ID" value="EMJ80205.1"/>
    <property type="molecule type" value="Genomic_DNA"/>
</dbReference>
<dbReference type="RefSeq" id="WP_017859331.1">
    <property type="nucleotide sequence ID" value="NZ_ANMU01000115.1"/>
</dbReference>
<accession>M6C226</accession>
<comment type="caution">
    <text evidence="1">The sequence shown here is derived from an EMBL/GenBank/DDBJ whole genome shotgun (WGS) entry which is preliminary data.</text>
</comment>
<gene>
    <name evidence="1" type="ORF">LEP1GSC016_2087</name>
</gene>
<evidence type="ECO:0000313" key="1">
    <source>
        <dbReference type="EMBL" id="EMJ80205.1"/>
    </source>
</evidence>